<evidence type="ECO:0000259" key="4">
    <source>
        <dbReference type="PROSITE" id="PS51387"/>
    </source>
</evidence>
<comment type="caution">
    <text evidence="5">The sequence shown here is derived from an EMBL/GenBank/DDBJ whole genome shotgun (WGS) entry which is preliminary data.</text>
</comment>
<evidence type="ECO:0000256" key="3">
    <source>
        <dbReference type="ARBA" id="ARBA00023002"/>
    </source>
</evidence>
<dbReference type="Gene3D" id="3.30.465.10">
    <property type="match status" value="1"/>
</dbReference>
<sequence length="305" mass="31782">MKPPPFAYCRPETAEEAVHRLTEYGPDARVLAGGQSLLPLLNRRLLRPTALVDVGRIAALRGTGRHGGALHIGALTTHADLERAADPHLRAALPVVPETARLIGHLPVRLRGTIGGSLAHADPAAEWCLLAELLDADLHALGPAGERTVPAAEFFTGAHRTALTPGELLTGVRIPRPAPTAAVAEYGFQPGSLPLAAAAAELVLDDDGRITAARIAVGGAEDRPVRSAAAEQALLGGAPDTRLLDHAAGLAAKALAPGADHRAGAGYRRDLARTLVHRALAGSLARCTPRLRPRFEARLQEASAP</sequence>
<dbReference type="Proteomes" id="UP001499987">
    <property type="component" value="Unassembled WGS sequence"/>
</dbReference>
<dbReference type="InterPro" id="IPR036318">
    <property type="entry name" value="FAD-bd_PCMH-like_sf"/>
</dbReference>
<dbReference type="SMART" id="SM01092">
    <property type="entry name" value="CO_deh_flav_C"/>
    <property type="match status" value="1"/>
</dbReference>
<dbReference type="Gene3D" id="3.30.43.10">
    <property type="entry name" value="Uridine Diphospho-n-acetylenolpyruvylglucosamine Reductase, domain 2"/>
    <property type="match status" value="1"/>
</dbReference>
<gene>
    <name evidence="5" type="ORF">GCM10009663_26150</name>
</gene>
<reference evidence="5 6" key="1">
    <citation type="journal article" date="2019" name="Int. J. Syst. Evol. Microbiol.">
        <title>The Global Catalogue of Microorganisms (GCM) 10K type strain sequencing project: providing services to taxonomists for standard genome sequencing and annotation.</title>
        <authorList>
            <consortium name="The Broad Institute Genomics Platform"/>
            <consortium name="The Broad Institute Genome Sequencing Center for Infectious Disease"/>
            <person name="Wu L."/>
            <person name="Ma J."/>
        </authorList>
    </citation>
    <scope>NUCLEOTIDE SEQUENCE [LARGE SCALE GENOMIC DNA]</scope>
    <source>
        <strain evidence="5 6">JCM 13002</strain>
    </source>
</reference>
<dbReference type="Gene3D" id="3.30.390.50">
    <property type="entry name" value="CO dehydrogenase flavoprotein, C-terminal domain"/>
    <property type="match status" value="1"/>
</dbReference>
<name>A0ABN1TFW2_9ACTN</name>
<evidence type="ECO:0000313" key="6">
    <source>
        <dbReference type="Proteomes" id="UP001499987"/>
    </source>
</evidence>
<keyword evidence="2" id="KW-0274">FAD</keyword>
<dbReference type="Pfam" id="PF03450">
    <property type="entry name" value="CO_deh_flav_C"/>
    <property type="match status" value="1"/>
</dbReference>
<dbReference type="InterPro" id="IPR016166">
    <property type="entry name" value="FAD-bd_PCMH"/>
</dbReference>
<organism evidence="5 6">
    <name type="scientific">Kitasatospora arboriphila</name>
    <dbReference type="NCBI Taxonomy" id="258052"/>
    <lineage>
        <taxon>Bacteria</taxon>
        <taxon>Bacillati</taxon>
        <taxon>Actinomycetota</taxon>
        <taxon>Actinomycetes</taxon>
        <taxon>Kitasatosporales</taxon>
        <taxon>Streptomycetaceae</taxon>
        <taxon>Kitasatospora</taxon>
    </lineage>
</organism>
<dbReference type="Pfam" id="PF00941">
    <property type="entry name" value="FAD_binding_5"/>
    <property type="match status" value="1"/>
</dbReference>
<dbReference type="EMBL" id="BAAALD010000020">
    <property type="protein sequence ID" value="GAA1082023.1"/>
    <property type="molecule type" value="Genomic_DNA"/>
</dbReference>
<dbReference type="PANTHER" id="PTHR42659:SF2">
    <property type="entry name" value="XANTHINE DEHYDROGENASE SUBUNIT C-RELATED"/>
    <property type="match status" value="1"/>
</dbReference>
<dbReference type="InterPro" id="IPR036683">
    <property type="entry name" value="CO_DH_flav_C_dom_sf"/>
</dbReference>
<dbReference type="InterPro" id="IPR002346">
    <property type="entry name" value="Mopterin_DH_FAD-bd"/>
</dbReference>
<dbReference type="SUPFAM" id="SSF56176">
    <property type="entry name" value="FAD-binding/transporter-associated domain-like"/>
    <property type="match status" value="1"/>
</dbReference>
<dbReference type="InterPro" id="IPR005107">
    <property type="entry name" value="CO_DH_flav_C"/>
</dbReference>
<keyword evidence="6" id="KW-1185">Reference proteome</keyword>
<evidence type="ECO:0000256" key="1">
    <source>
        <dbReference type="ARBA" id="ARBA00022630"/>
    </source>
</evidence>
<keyword evidence="3" id="KW-0560">Oxidoreductase</keyword>
<dbReference type="InterPro" id="IPR016169">
    <property type="entry name" value="FAD-bd_PCMH_sub2"/>
</dbReference>
<feature type="domain" description="FAD-binding PCMH-type" evidence="4">
    <location>
        <begin position="1"/>
        <end position="179"/>
    </location>
</feature>
<evidence type="ECO:0000313" key="5">
    <source>
        <dbReference type="EMBL" id="GAA1082023.1"/>
    </source>
</evidence>
<dbReference type="PROSITE" id="PS51387">
    <property type="entry name" value="FAD_PCMH"/>
    <property type="match status" value="1"/>
</dbReference>
<accession>A0ABN1TFW2</accession>
<keyword evidence="1" id="KW-0285">Flavoprotein</keyword>
<protein>
    <submittedName>
        <fullName evidence="5">Xanthine dehydrogenase family protein subunit M</fullName>
    </submittedName>
</protein>
<dbReference type="InterPro" id="IPR051312">
    <property type="entry name" value="Diverse_Substr_Oxidored"/>
</dbReference>
<evidence type="ECO:0000256" key="2">
    <source>
        <dbReference type="ARBA" id="ARBA00022827"/>
    </source>
</evidence>
<dbReference type="InterPro" id="IPR016167">
    <property type="entry name" value="FAD-bd_PCMH_sub1"/>
</dbReference>
<dbReference type="RefSeq" id="WP_344623736.1">
    <property type="nucleotide sequence ID" value="NZ_BAAALD010000020.1"/>
</dbReference>
<proteinExistence type="predicted"/>
<dbReference type="SUPFAM" id="SSF55447">
    <property type="entry name" value="CO dehydrogenase flavoprotein C-terminal domain-like"/>
    <property type="match status" value="1"/>
</dbReference>
<dbReference type="PANTHER" id="PTHR42659">
    <property type="entry name" value="XANTHINE DEHYDROGENASE SUBUNIT C-RELATED"/>
    <property type="match status" value="1"/>
</dbReference>